<sequence>MPPGKVLQCSKGKGDSRVEMSTGDVASGEDDDHNGETSGGSTAYEGLRAVCLLVDNGGGSGSKHKNESPDELSTNLSCH</sequence>
<dbReference type="EMBL" id="CM003375">
    <property type="protein sequence ID" value="KOM44635.1"/>
    <property type="molecule type" value="Genomic_DNA"/>
</dbReference>
<feature type="region of interest" description="Disordered" evidence="1">
    <location>
        <begin position="55"/>
        <end position="79"/>
    </location>
</feature>
<protein>
    <submittedName>
        <fullName evidence="2">Uncharacterized protein</fullName>
    </submittedName>
</protein>
<name>A0A0L9UP06_PHAAN</name>
<accession>A0A0L9UP06</accession>
<gene>
    <name evidence="2" type="ORF">LR48_Vigan05g224000</name>
</gene>
<feature type="region of interest" description="Disordered" evidence="1">
    <location>
        <begin position="1"/>
        <end position="42"/>
    </location>
</feature>
<organism evidence="2 3">
    <name type="scientific">Phaseolus angularis</name>
    <name type="common">Azuki bean</name>
    <name type="synonym">Vigna angularis</name>
    <dbReference type="NCBI Taxonomy" id="3914"/>
    <lineage>
        <taxon>Eukaryota</taxon>
        <taxon>Viridiplantae</taxon>
        <taxon>Streptophyta</taxon>
        <taxon>Embryophyta</taxon>
        <taxon>Tracheophyta</taxon>
        <taxon>Spermatophyta</taxon>
        <taxon>Magnoliopsida</taxon>
        <taxon>eudicotyledons</taxon>
        <taxon>Gunneridae</taxon>
        <taxon>Pentapetalae</taxon>
        <taxon>rosids</taxon>
        <taxon>fabids</taxon>
        <taxon>Fabales</taxon>
        <taxon>Fabaceae</taxon>
        <taxon>Papilionoideae</taxon>
        <taxon>50 kb inversion clade</taxon>
        <taxon>NPAAA clade</taxon>
        <taxon>indigoferoid/millettioid clade</taxon>
        <taxon>Phaseoleae</taxon>
        <taxon>Vigna</taxon>
    </lineage>
</organism>
<evidence type="ECO:0000256" key="1">
    <source>
        <dbReference type="SAM" id="MobiDB-lite"/>
    </source>
</evidence>
<evidence type="ECO:0000313" key="2">
    <source>
        <dbReference type="EMBL" id="KOM44635.1"/>
    </source>
</evidence>
<dbReference type="Gramene" id="KOM44635">
    <property type="protein sequence ID" value="KOM44635"/>
    <property type="gene ID" value="LR48_Vigan05g224000"/>
</dbReference>
<dbReference type="AlphaFoldDB" id="A0A0L9UP06"/>
<evidence type="ECO:0000313" key="3">
    <source>
        <dbReference type="Proteomes" id="UP000053144"/>
    </source>
</evidence>
<proteinExistence type="predicted"/>
<reference evidence="3" key="1">
    <citation type="journal article" date="2015" name="Proc. Natl. Acad. Sci. U.S.A.">
        <title>Genome sequencing of adzuki bean (Vigna angularis) provides insight into high starch and low fat accumulation and domestication.</title>
        <authorList>
            <person name="Yang K."/>
            <person name="Tian Z."/>
            <person name="Chen C."/>
            <person name="Luo L."/>
            <person name="Zhao B."/>
            <person name="Wang Z."/>
            <person name="Yu L."/>
            <person name="Li Y."/>
            <person name="Sun Y."/>
            <person name="Li W."/>
            <person name="Chen Y."/>
            <person name="Li Y."/>
            <person name="Zhang Y."/>
            <person name="Ai D."/>
            <person name="Zhao J."/>
            <person name="Shang C."/>
            <person name="Ma Y."/>
            <person name="Wu B."/>
            <person name="Wang M."/>
            <person name="Gao L."/>
            <person name="Sun D."/>
            <person name="Zhang P."/>
            <person name="Guo F."/>
            <person name="Wang W."/>
            <person name="Li Y."/>
            <person name="Wang J."/>
            <person name="Varshney R.K."/>
            <person name="Wang J."/>
            <person name="Ling H.Q."/>
            <person name="Wan P."/>
        </authorList>
    </citation>
    <scope>NUCLEOTIDE SEQUENCE</scope>
    <source>
        <strain evidence="3">cv. Jingnong 6</strain>
    </source>
</reference>
<dbReference type="Proteomes" id="UP000053144">
    <property type="component" value="Chromosome 5"/>
</dbReference>